<evidence type="ECO:0000256" key="1">
    <source>
        <dbReference type="ARBA" id="ARBA00004651"/>
    </source>
</evidence>
<sequence length="677" mass="76759">MKILDRYILKTYLKTFLSVFVILMLIFVLQAVWLYISELAGKDLDVDVIFKFLLYITPTLIPLILPLTILLVSIMVFGSFAENYEFAAMKSTGISLQRAMRGLSIFIILLSVTTFLFANNVIPWAEYNAYNLRKNIAKVKPQMAIAEGQFNELGDFNIKVDKKTGDRGQFLTKVIMHQRKNNRPGNHTVIIAESGELKSSPNSNILQLVLFNGNYYEEVFSKKPAEIEKKPHVRSYFETYTMNVDLEELNDVDLDEKNYTSRYNMLDVGGLNYTIDSLYTTKSQEYKDFSETLYTRTSIGTINSNLILDRKIISETVPNTPEDISKPIPPFEGDITDLYDTKTKLQLVNLALNTVNSTTQIMDTKQQFLQVSEKNLNKHLIALHEKYVLGFACFILFFVGAPLGALIRKGGIGLPLVIAILLFLTYHFIGIFAKNSAEDGTLNPILATWLSTLIMLPLGVYLTTRATNDKGLFDFDSYLNPIKSFLNLRPKNSVMVDGELVQYSFLDGYHNEKLIEVIKNHDELDFDQSVKPFALNQLLKRNQSVEDLQKQGIAITDTYIKSRKDALDTIGYSNFAIIFYLIGLVLIGVHFILKNNGLPETAASAINLGIISLLIYVLYYVVTFVKATAFYKHLGLNIKALNPFLMLMGLPFYGVSHFLLKNKIKEDLDRSAIQNVK</sequence>
<dbReference type="GO" id="GO:0015920">
    <property type="term" value="P:lipopolysaccharide transport"/>
    <property type="evidence" value="ECO:0007669"/>
    <property type="project" value="TreeGrafter"/>
</dbReference>
<proteinExistence type="predicted"/>
<evidence type="ECO:0000313" key="8">
    <source>
        <dbReference type="Proteomes" id="UP000321734"/>
    </source>
</evidence>
<keyword evidence="2" id="KW-1003">Cell membrane</keyword>
<feature type="transmembrane region" description="Helical" evidence="6">
    <location>
        <begin position="414"/>
        <end position="433"/>
    </location>
</feature>
<dbReference type="PANTHER" id="PTHR33529:SF6">
    <property type="entry name" value="YJGP_YJGQ FAMILY PERMEASE"/>
    <property type="match status" value="1"/>
</dbReference>
<evidence type="ECO:0000313" key="7">
    <source>
        <dbReference type="EMBL" id="TXE07864.1"/>
    </source>
</evidence>
<evidence type="ECO:0000256" key="2">
    <source>
        <dbReference type="ARBA" id="ARBA00022475"/>
    </source>
</evidence>
<dbReference type="PANTHER" id="PTHR33529">
    <property type="entry name" value="SLR0882 PROTEIN-RELATED"/>
    <property type="match status" value="1"/>
</dbReference>
<feature type="transmembrane region" description="Helical" evidence="6">
    <location>
        <begin position="387"/>
        <end position="407"/>
    </location>
</feature>
<feature type="transmembrane region" description="Helical" evidence="6">
    <location>
        <begin position="640"/>
        <end position="660"/>
    </location>
</feature>
<organism evidence="7 8">
    <name type="scientific">Gelidibacter salicanalis</name>
    <dbReference type="NCBI Taxonomy" id="291193"/>
    <lineage>
        <taxon>Bacteria</taxon>
        <taxon>Pseudomonadati</taxon>
        <taxon>Bacteroidota</taxon>
        <taxon>Flavobacteriia</taxon>
        <taxon>Flavobacteriales</taxon>
        <taxon>Flavobacteriaceae</taxon>
        <taxon>Gelidibacter</taxon>
    </lineage>
</organism>
<feature type="transmembrane region" description="Helical" evidence="6">
    <location>
        <begin position="12"/>
        <end position="36"/>
    </location>
</feature>
<keyword evidence="5 6" id="KW-0472">Membrane</keyword>
<dbReference type="Proteomes" id="UP000321734">
    <property type="component" value="Unassembled WGS sequence"/>
</dbReference>
<reference evidence="7 8" key="1">
    <citation type="submission" date="2019-08" db="EMBL/GenBank/DDBJ databases">
        <title>Genome sequence of Gelidibacter salicanalis IC162T.</title>
        <authorList>
            <person name="Bowman J.P."/>
        </authorList>
    </citation>
    <scope>NUCLEOTIDE SEQUENCE [LARGE SCALE GENOMIC DNA]</scope>
    <source>
        <strain evidence="7 8">IC162</strain>
    </source>
</reference>
<protein>
    <submittedName>
        <fullName evidence="7">YjgP/YjgQ family permease</fullName>
    </submittedName>
</protein>
<dbReference type="RefSeq" id="WP_146893261.1">
    <property type="nucleotide sequence ID" value="NZ_VORX01000004.1"/>
</dbReference>
<accession>A0A5C7AIQ1</accession>
<dbReference type="Pfam" id="PF03739">
    <property type="entry name" value="LptF_LptG"/>
    <property type="match status" value="1"/>
</dbReference>
<evidence type="ECO:0000256" key="5">
    <source>
        <dbReference type="ARBA" id="ARBA00023136"/>
    </source>
</evidence>
<comment type="caution">
    <text evidence="7">The sequence shown here is derived from an EMBL/GenBank/DDBJ whole genome shotgun (WGS) entry which is preliminary data.</text>
</comment>
<evidence type="ECO:0000256" key="3">
    <source>
        <dbReference type="ARBA" id="ARBA00022692"/>
    </source>
</evidence>
<keyword evidence="4 6" id="KW-1133">Transmembrane helix</keyword>
<comment type="subcellular location">
    <subcellularLocation>
        <location evidence="1">Cell membrane</location>
        <topology evidence="1">Multi-pass membrane protein</topology>
    </subcellularLocation>
</comment>
<evidence type="ECO:0000256" key="6">
    <source>
        <dbReference type="SAM" id="Phobius"/>
    </source>
</evidence>
<dbReference type="AlphaFoldDB" id="A0A5C7AIQ1"/>
<feature type="transmembrane region" description="Helical" evidence="6">
    <location>
        <begin position="102"/>
        <end position="125"/>
    </location>
</feature>
<dbReference type="InterPro" id="IPR005495">
    <property type="entry name" value="LptG/LptF_permease"/>
</dbReference>
<feature type="transmembrane region" description="Helical" evidence="6">
    <location>
        <begin position="605"/>
        <end position="628"/>
    </location>
</feature>
<dbReference type="OrthoDB" id="1096108at2"/>
<gene>
    <name evidence="7" type="ORF">ES711_10565</name>
</gene>
<feature type="transmembrane region" description="Helical" evidence="6">
    <location>
        <begin position="570"/>
        <end position="593"/>
    </location>
</feature>
<feature type="transmembrane region" description="Helical" evidence="6">
    <location>
        <begin position="445"/>
        <end position="463"/>
    </location>
</feature>
<keyword evidence="8" id="KW-1185">Reference proteome</keyword>
<keyword evidence="3 6" id="KW-0812">Transmembrane</keyword>
<dbReference type="EMBL" id="VORX01000004">
    <property type="protein sequence ID" value="TXE07864.1"/>
    <property type="molecule type" value="Genomic_DNA"/>
</dbReference>
<feature type="transmembrane region" description="Helical" evidence="6">
    <location>
        <begin position="48"/>
        <end position="81"/>
    </location>
</feature>
<dbReference type="GO" id="GO:0043190">
    <property type="term" value="C:ATP-binding cassette (ABC) transporter complex"/>
    <property type="evidence" value="ECO:0007669"/>
    <property type="project" value="TreeGrafter"/>
</dbReference>
<evidence type="ECO:0000256" key="4">
    <source>
        <dbReference type="ARBA" id="ARBA00022989"/>
    </source>
</evidence>
<name>A0A5C7AIQ1_9FLAO</name>